<dbReference type="SUPFAM" id="SSF51735">
    <property type="entry name" value="NAD(P)-binding Rossmann-fold domains"/>
    <property type="match status" value="1"/>
</dbReference>
<dbReference type="Pfam" id="PF13561">
    <property type="entry name" value="adh_short_C2"/>
    <property type="match status" value="1"/>
</dbReference>
<name>A0ABM1A1M5_APLCA</name>
<reference evidence="3" key="1">
    <citation type="submission" date="2025-08" db="UniProtKB">
        <authorList>
            <consortium name="RefSeq"/>
        </authorList>
    </citation>
    <scope>IDENTIFICATION</scope>
</reference>
<proteinExistence type="predicted"/>
<dbReference type="PRINTS" id="PR00081">
    <property type="entry name" value="GDHRDH"/>
</dbReference>
<dbReference type="InterPro" id="IPR036291">
    <property type="entry name" value="NAD(P)-bd_dom_sf"/>
</dbReference>
<evidence type="ECO:0000313" key="3">
    <source>
        <dbReference type="RefSeq" id="XP_012939001.1"/>
    </source>
</evidence>
<dbReference type="GeneID" id="101859710"/>
<organism evidence="2 3">
    <name type="scientific">Aplysia californica</name>
    <name type="common">California sea hare</name>
    <dbReference type="NCBI Taxonomy" id="6500"/>
    <lineage>
        <taxon>Eukaryota</taxon>
        <taxon>Metazoa</taxon>
        <taxon>Spiralia</taxon>
        <taxon>Lophotrochozoa</taxon>
        <taxon>Mollusca</taxon>
        <taxon>Gastropoda</taxon>
        <taxon>Heterobranchia</taxon>
        <taxon>Euthyneura</taxon>
        <taxon>Tectipleura</taxon>
        <taxon>Aplysiida</taxon>
        <taxon>Aplysioidea</taxon>
        <taxon>Aplysiidae</taxon>
        <taxon>Aplysia</taxon>
    </lineage>
</organism>
<dbReference type="Gene3D" id="3.40.50.720">
    <property type="entry name" value="NAD(P)-binding Rossmann-like Domain"/>
    <property type="match status" value="1"/>
</dbReference>
<evidence type="ECO:0000313" key="2">
    <source>
        <dbReference type="Proteomes" id="UP000694888"/>
    </source>
</evidence>
<dbReference type="PROSITE" id="PS00061">
    <property type="entry name" value="ADH_SHORT"/>
    <property type="match status" value="1"/>
</dbReference>
<gene>
    <name evidence="3" type="primary">LOC101859710</name>
</gene>
<evidence type="ECO:0000256" key="1">
    <source>
        <dbReference type="ARBA" id="ARBA00023002"/>
    </source>
</evidence>
<keyword evidence="2" id="KW-1185">Reference proteome</keyword>
<dbReference type="PRINTS" id="PR00080">
    <property type="entry name" value="SDRFAMILY"/>
</dbReference>
<dbReference type="RefSeq" id="XP_012939001.1">
    <property type="nucleotide sequence ID" value="XM_013083547.1"/>
</dbReference>
<protein>
    <submittedName>
        <fullName evidence="3">3-oxoacyl-[acyl-carrier-protein] reductase FabG</fullName>
    </submittedName>
</protein>
<dbReference type="PANTHER" id="PTHR43975">
    <property type="entry name" value="ZGC:101858"/>
    <property type="match status" value="1"/>
</dbReference>
<dbReference type="InterPro" id="IPR020904">
    <property type="entry name" value="Sc_DH/Rdtase_CS"/>
</dbReference>
<dbReference type="InterPro" id="IPR002347">
    <property type="entry name" value="SDR_fam"/>
</dbReference>
<accession>A0ABM1A1M5</accession>
<dbReference type="PANTHER" id="PTHR43975:SF2">
    <property type="entry name" value="EG:BACR7A4.14 PROTEIN-RELATED"/>
    <property type="match status" value="1"/>
</dbReference>
<dbReference type="Proteomes" id="UP000694888">
    <property type="component" value="Unplaced"/>
</dbReference>
<sequence>MKGSQKTRGEKGSSSGIGAGAAVLFAKRGCSLALTGRDEARLQDTEKKCLDAGLKEDMVLTVVGDITDQKTREELINRTVEKFGKINILVNNAGIFAPCLIKDIEEKDIDFLFDLNVKSVVMLTRLAVPHLLKAKGNIVNISSVASTIHLHAATLYCMTKAAIDAFTQAAASEFGAQGIRVNSVNPGAVKTPTFSRAVGGDPDLLEKLYDAQAKFHALQRMGETDEVAETVAFLASDAASFVSGTTLYVDGARRAMAGMTAS</sequence>
<keyword evidence="1" id="KW-0560">Oxidoreductase</keyword>